<keyword evidence="2" id="KW-1185">Reference proteome</keyword>
<proteinExistence type="predicted"/>
<sequence>MGSFSKMPFANNGAPRSTDLERRDGGGGHGYASPYNKPKYAMTVEKSEPSTRKRIPIAVSATEATLRLDGPPLRETENFHYNMNAARHFQATIHNGHHQVHNHHHHEPPAPYEPGMPWSATGEFDDGRMSMNRISFQGWPSAGETQYGFGPDNLPAETLPNLYPLSQYHQRYVRPVQEHGGRRQPFHTGTTTTAAGAAAESNRMRNWGSSPGNGNNGLSIRPVAESSNSSNTPRRNSMADWRNTSVSPYSPTPVLSPASNYPSYHSSPTGYQAIATPVGTPINAQPVPGPMPTAAMSPAAAEGYAPVSAIEHCAYPGYAAGQAAVAAVAPIAVAASPVGDDAASAINGSSAPGIRDEQEYSTEKDDSN</sequence>
<comment type="caution">
    <text evidence="1">The sequence shown here is derived from an EMBL/GenBank/DDBJ whole genome shotgun (WGS) entry which is preliminary data.</text>
</comment>
<accession>A0ACC0V390</accession>
<protein>
    <submittedName>
        <fullName evidence="1">Uncharacterized protein</fullName>
    </submittedName>
</protein>
<evidence type="ECO:0000313" key="1">
    <source>
        <dbReference type="EMBL" id="KAI9900924.1"/>
    </source>
</evidence>
<organism evidence="1 2">
    <name type="scientific">Trichothecium roseum</name>
    <dbReference type="NCBI Taxonomy" id="47278"/>
    <lineage>
        <taxon>Eukaryota</taxon>
        <taxon>Fungi</taxon>
        <taxon>Dikarya</taxon>
        <taxon>Ascomycota</taxon>
        <taxon>Pezizomycotina</taxon>
        <taxon>Sordariomycetes</taxon>
        <taxon>Hypocreomycetidae</taxon>
        <taxon>Hypocreales</taxon>
        <taxon>Hypocreales incertae sedis</taxon>
        <taxon>Trichothecium</taxon>
    </lineage>
</organism>
<evidence type="ECO:0000313" key="2">
    <source>
        <dbReference type="Proteomes" id="UP001163324"/>
    </source>
</evidence>
<gene>
    <name evidence="1" type="ORF">N3K66_005186</name>
</gene>
<name>A0ACC0V390_9HYPO</name>
<dbReference type="Proteomes" id="UP001163324">
    <property type="component" value="Chromosome 4"/>
</dbReference>
<reference evidence="1" key="1">
    <citation type="submission" date="2022-10" db="EMBL/GenBank/DDBJ databases">
        <title>Complete Genome of Trichothecium roseum strain YXFP-22015, a Plant Pathogen Isolated from Citrus.</title>
        <authorList>
            <person name="Wang Y."/>
            <person name="Zhu L."/>
        </authorList>
    </citation>
    <scope>NUCLEOTIDE SEQUENCE</scope>
    <source>
        <strain evidence="1">YXFP-22015</strain>
    </source>
</reference>
<dbReference type="EMBL" id="CM047943">
    <property type="protein sequence ID" value="KAI9900924.1"/>
    <property type="molecule type" value="Genomic_DNA"/>
</dbReference>